<keyword evidence="5" id="KW-1185">Reference proteome</keyword>
<dbReference type="InterPro" id="IPR009061">
    <property type="entry name" value="DNA-bd_dom_put_sf"/>
</dbReference>
<dbReference type="Pfam" id="PF13411">
    <property type="entry name" value="MerR_1"/>
    <property type="match status" value="1"/>
</dbReference>
<dbReference type="PANTHER" id="PTHR30015">
    <property type="entry name" value="MRR RESTRICTION SYSTEM PROTEIN"/>
    <property type="match status" value="1"/>
</dbReference>
<dbReference type="InterPro" id="IPR011335">
    <property type="entry name" value="Restrct_endonuc-II-like"/>
</dbReference>
<accession>A0A162EC34</accession>
<dbReference type="Gene3D" id="3.40.1350.10">
    <property type="match status" value="1"/>
</dbReference>
<feature type="domain" description="Restriction system protein Mrr-like N-terminal" evidence="3">
    <location>
        <begin position="102"/>
        <end position="182"/>
    </location>
</feature>
<evidence type="ECO:0008006" key="6">
    <source>
        <dbReference type="Google" id="ProtNLM"/>
    </source>
</evidence>
<feature type="domain" description="HTH merR-type" evidence="2">
    <location>
        <begin position="4"/>
        <end position="72"/>
    </location>
</feature>
<evidence type="ECO:0000313" key="5">
    <source>
        <dbReference type="Proteomes" id="UP000075806"/>
    </source>
</evidence>
<dbReference type="InterPro" id="IPR011856">
    <property type="entry name" value="tRNA_endonuc-like_dom_sf"/>
</dbReference>
<dbReference type="Pfam" id="PF14338">
    <property type="entry name" value="Mrr_N"/>
    <property type="match status" value="1"/>
</dbReference>
<dbReference type="Pfam" id="PF04471">
    <property type="entry name" value="Mrr_cat"/>
    <property type="match status" value="1"/>
</dbReference>
<sequence length="393" mass="45421">MNLYTISELADKCGYARTTVRDWYSHFSAYIPSKSIDDGNAYFNEDSIDFIHYIKRLRDIQLKKEEIINFLDENPKPIPYNEINKLIQNRFTLNLPTPRDLNIPYLYVLKDGQIHHVSIINERLTDFFSMSVEQKNINLNNGDSKFKIRARYARRELQVAGLIEQLESNSYRITELGQLVLKQFPKVASITQINEFIKNIDNFKHDISTDSFLDNEDSNDTNTPNEIMDEQFKRINKLLSLEILKKVKSVTPKHFESIVLDLLLAMGYGGFIGSGQTTDYGNDDGVDAIIKEDKLGLDVIYVQAKRWNNPVGRPDIQAFTGSLEGKNARKGVFITTSKFTKEAKEFINRIQKKIVLIDGEQLGSYMLEFNVGVSQERKYIVKKIDSDYFEFEE</sequence>
<evidence type="ECO:0000259" key="1">
    <source>
        <dbReference type="Pfam" id="PF04471"/>
    </source>
</evidence>
<dbReference type="GO" id="GO:0006355">
    <property type="term" value="P:regulation of DNA-templated transcription"/>
    <property type="evidence" value="ECO:0007669"/>
    <property type="project" value="InterPro"/>
</dbReference>
<evidence type="ECO:0000313" key="4">
    <source>
        <dbReference type="EMBL" id="KYG32256.1"/>
    </source>
</evidence>
<dbReference type="AlphaFoldDB" id="A0A162EC34"/>
<reference evidence="4" key="1">
    <citation type="submission" date="2016-02" db="EMBL/GenBank/DDBJ databases">
        <title>Genome sequence of Bacillus trypoxylicola KCTC 13244(T).</title>
        <authorList>
            <person name="Jeong H."/>
            <person name="Park S.-H."/>
            <person name="Choi S.-K."/>
        </authorList>
    </citation>
    <scope>NUCLEOTIDE SEQUENCE [LARGE SCALE GENOMIC DNA]</scope>
    <source>
        <strain evidence="4">KCTC 13244</strain>
    </source>
</reference>
<evidence type="ECO:0000259" key="3">
    <source>
        <dbReference type="Pfam" id="PF14338"/>
    </source>
</evidence>
<dbReference type="InterPro" id="IPR007560">
    <property type="entry name" value="Restrct_endonuc_IV_Mrr"/>
</dbReference>
<dbReference type="GO" id="GO:0003677">
    <property type="term" value="F:DNA binding"/>
    <property type="evidence" value="ECO:0007669"/>
    <property type="project" value="InterPro"/>
</dbReference>
<dbReference type="STRING" id="519424.AZF04_05685"/>
<feature type="domain" description="Restriction endonuclease type IV Mrr" evidence="1">
    <location>
        <begin position="248"/>
        <end position="364"/>
    </location>
</feature>
<dbReference type="RefSeq" id="WP_061948547.1">
    <property type="nucleotide sequence ID" value="NZ_LTAO01000012.1"/>
</dbReference>
<dbReference type="InterPro" id="IPR025745">
    <property type="entry name" value="Mrr-like_N_dom"/>
</dbReference>
<dbReference type="InterPro" id="IPR000551">
    <property type="entry name" value="MerR-type_HTH_dom"/>
</dbReference>
<comment type="caution">
    <text evidence="4">The sequence shown here is derived from an EMBL/GenBank/DDBJ whole genome shotgun (WGS) entry which is preliminary data.</text>
</comment>
<dbReference type="InterPro" id="IPR052906">
    <property type="entry name" value="Type_IV_Methyl-Rstrct_Enzyme"/>
</dbReference>
<dbReference type="SUPFAM" id="SSF46955">
    <property type="entry name" value="Putative DNA-binding domain"/>
    <property type="match status" value="1"/>
</dbReference>
<dbReference type="GO" id="GO:0009307">
    <property type="term" value="P:DNA restriction-modification system"/>
    <property type="evidence" value="ECO:0007669"/>
    <property type="project" value="InterPro"/>
</dbReference>
<dbReference type="Gene3D" id="1.10.1660.10">
    <property type="match status" value="1"/>
</dbReference>
<protein>
    <recommendedName>
        <fullName evidence="6">Restriction endonuclease</fullName>
    </recommendedName>
</protein>
<dbReference type="GO" id="GO:0015666">
    <property type="term" value="F:restriction endodeoxyribonuclease activity"/>
    <property type="evidence" value="ECO:0007669"/>
    <property type="project" value="TreeGrafter"/>
</dbReference>
<evidence type="ECO:0000259" key="2">
    <source>
        <dbReference type="Pfam" id="PF13411"/>
    </source>
</evidence>
<dbReference type="Proteomes" id="UP000075806">
    <property type="component" value="Unassembled WGS sequence"/>
</dbReference>
<dbReference type="EMBL" id="LTAO01000012">
    <property type="protein sequence ID" value="KYG32256.1"/>
    <property type="molecule type" value="Genomic_DNA"/>
</dbReference>
<name>A0A162EC34_9BACI</name>
<dbReference type="SUPFAM" id="SSF52980">
    <property type="entry name" value="Restriction endonuclease-like"/>
    <property type="match status" value="1"/>
</dbReference>
<dbReference type="PANTHER" id="PTHR30015:SF7">
    <property type="entry name" value="TYPE IV METHYL-DIRECTED RESTRICTION ENZYME ECOKMRR"/>
    <property type="match status" value="1"/>
</dbReference>
<proteinExistence type="predicted"/>
<gene>
    <name evidence="4" type="ORF">AZF04_05685</name>
</gene>
<dbReference type="OrthoDB" id="9803736at2"/>
<organism evidence="4 5">
    <name type="scientific">Alkalihalobacillus trypoxylicola</name>
    <dbReference type="NCBI Taxonomy" id="519424"/>
    <lineage>
        <taxon>Bacteria</taxon>
        <taxon>Bacillati</taxon>
        <taxon>Bacillota</taxon>
        <taxon>Bacilli</taxon>
        <taxon>Bacillales</taxon>
        <taxon>Bacillaceae</taxon>
        <taxon>Alkalihalobacillus</taxon>
    </lineage>
</organism>